<accession>F7R2W8</accession>
<dbReference type="Proteomes" id="UP000002971">
    <property type="component" value="Unassembled WGS sequence"/>
</dbReference>
<dbReference type="GO" id="GO:0003677">
    <property type="term" value="F:DNA binding"/>
    <property type="evidence" value="ECO:0007669"/>
    <property type="project" value="InterPro"/>
</dbReference>
<dbReference type="Gene3D" id="1.25.40.10">
    <property type="entry name" value="Tetratricopeptide repeat domain"/>
    <property type="match status" value="1"/>
</dbReference>
<dbReference type="PROSITE" id="PS50943">
    <property type="entry name" value="HTH_CROC1"/>
    <property type="match status" value="1"/>
</dbReference>
<comment type="caution">
    <text evidence="2">The sequence shown here is derived from an EMBL/GenBank/DDBJ whole genome shotgun (WGS) entry which is preliminary data.</text>
</comment>
<proteinExistence type="predicted"/>
<gene>
    <name evidence="2" type="ORF">LRU_02071</name>
</gene>
<dbReference type="InterPro" id="IPR001387">
    <property type="entry name" value="Cro/C1-type_HTH"/>
</dbReference>
<reference evidence="2 3" key="1">
    <citation type="journal article" date="2011" name="J. Bacteriol.">
        <title>Genome Sequence of Lactobacillus ruminis SPM0211, Isolated from a Fecal Sample from a Healthy Korean.</title>
        <authorList>
            <person name="Lee S."/>
            <person name="Cho Y.J."/>
            <person name="Lee A.H."/>
            <person name="Chun J."/>
            <person name="Ha N.J."/>
            <person name="Ko G."/>
        </authorList>
    </citation>
    <scope>NUCLEOTIDE SEQUENCE [LARGE SCALE GENOMIC DNA]</scope>
    <source>
        <strain evidence="2 3">SPM0211</strain>
    </source>
</reference>
<evidence type="ECO:0000259" key="1">
    <source>
        <dbReference type="PROSITE" id="PS50943"/>
    </source>
</evidence>
<dbReference type="CDD" id="cd00093">
    <property type="entry name" value="HTH_XRE"/>
    <property type="match status" value="1"/>
</dbReference>
<dbReference type="PANTHER" id="PTHR37038">
    <property type="entry name" value="TRANSCRIPTIONAL REGULATOR-RELATED"/>
    <property type="match status" value="1"/>
</dbReference>
<dbReference type="NCBIfam" id="TIGR01716">
    <property type="entry name" value="RGG_Cterm"/>
    <property type="match status" value="1"/>
</dbReference>
<dbReference type="SUPFAM" id="SSF47413">
    <property type="entry name" value="lambda repressor-like DNA-binding domains"/>
    <property type="match status" value="1"/>
</dbReference>
<evidence type="ECO:0000313" key="3">
    <source>
        <dbReference type="Proteomes" id="UP000002971"/>
    </source>
</evidence>
<feature type="domain" description="HTH cro/C1-type" evidence="1">
    <location>
        <begin position="9"/>
        <end position="62"/>
    </location>
</feature>
<dbReference type="SMART" id="SM00530">
    <property type="entry name" value="HTH_XRE"/>
    <property type="match status" value="1"/>
</dbReference>
<dbReference type="Pfam" id="PF01381">
    <property type="entry name" value="HTH_3"/>
    <property type="match status" value="1"/>
</dbReference>
<dbReference type="EMBL" id="AFOJ01000007">
    <property type="protein sequence ID" value="EGM50389.1"/>
    <property type="molecule type" value="Genomic_DNA"/>
</dbReference>
<name>F7R2W8_9LACO</name>
<evidence type="ECO:0000313" key="2">
    <source>
        <dbReference type="EMBL" id="EGM50389.1"/>
    </source>
</evidence>
<protein>
    <recommendedName>
        <fullName evidence="1">HTH cro/C1-type domain-containing protein</fullName>
    </recommendedName>
</protein>
<dbReference type="InterPro" id="IPR010982">
    <property type="entry name" value="Lambda_DNA-bd_dom_sf"/>
</dbReference>
<dbReference type="AlphaFoldDB" id="F7R2W8"/>
<dbReference type="RefSeq" id="WP_003696526.1">
    <property type="nucleotide sequence ID" value="NZ_AFOJ01000007.1"/>
</dbReference>
<dbReference type="InterPro" id="IPR053163">
    <property type="entry name" value="HTH-type_regulator_Rgg"/>
</dbReference>
<dbReference type="PANTHER" id="PTHR37038:SF12">
    <property type="entry name" value="TRANSCRIPTIONAL REGULATOR"/>
    <property type="match status" value="1"/>
</dbReference>
<sequence>MIENLGKTLRIVRKNKKVSINKIADNYLSKSQISRFERGESEITCTRLFNILDKLNITVDEFLSLHNSHDVNFIALIKYIREEYSLQNYKNIKKLLKNNSKFNIGTFERTMIKSILYTVDPSFKPSNSELSELIDYLFKVENFGYYEIILLGNCAYTLPYPSFFLLTKELIKNYIPSTQNKTNKKFVTQVSINCLISSIDNKKFKNCDFLIKEINYLLDNELNYYEKTVFHYVKGYYEYVKGMESGITKMSQAITIFNILNEKSMLNYYTAHYKKIINGKNL</sequence>
<organism evidence="2 3">
    <name type="scientific">Ligilactobacillus ruminis SPM0211</name>
    <dbReference type="NCBI Taxonomy" id="1040964"/>
    <lineage>
        <taxon>Bacteria</taxon>
        <taxon>Bacillati</taxon>
        <taxon>Bacillota</taxon>
        <taxon>Bacilli</taxon>
        <taxon>Lactobacillales</taxon>
        <taxon>Lactobacillaceae</taxon>
        <taxon>Ligilactobacillus</taxon>
    </lineage>
</organism>
<dbReference type="InterPro" id="IPR010057">
    <property type="entry name" value="Transcription_activator_Rgg_C"/>
</dbReference>
<dbReference type="Pfam" id="PF21259">
    <property type="entry name" value="Rgg_C"/>
    <property type="match status" value="1"/>
</dbReference>
<dbReference type="InterPro" id="IPR011990">
    <property type="entry name" value="TPR-like_helical_dom_sf"/>
</dbReference>